<name>A0ABU1FRW7_9MICC</name>
<accession>A0ABU1FRW7</accession>
<dbReference type="InterPro" id="IPR011231">
    <property type="entry name" value="Phage_VT1-Sakai_H0018"/>
</dbReference>
<comment type="caution">
    <text evidence="1">The sequence shown here is derived from an EMBL/GenBank/DDBJ whole genome shotgun (WGS) entry which is preliminary data.</text>
</comment>
<dbReference type="Pfam" id="PF09956">
    <property type="entry name" value="Phage_cement_2"/>
    <property type="match status" value="1"/>
</dbReference>
<gene>
    <name evidence="1" type="ORF">RH857_04580</name>
</gene>
<reference evidence="2" key="1">
    <citation type="submission" date="2023-07" db="EMBL/GenBank/DDBJ databases">
        <title>Description of three actinobacteria isolated from air of manufacturing shop in a pharmaceutical factory.</title>
        <authorList>
            <person name="Zhang D.-F."/>
        </authorList>
    </citation>
    <scope>NUCLEOTIDE SEQUENCE [LARGE SCALE GENOMIC DNA]</scope>
    <source>
        <strain evidence="2">CCTCC AB 207010</strain>
    </source>
</reference>
<sequence>MPAKTVAYFRPGQDITGLATTDVTAERIAYFATPPAGSDQIVHVQATRDEAGEIPAGVVGFAVPAGQTTHVAVSGVQPILTATEARKGQAAYADAEGRVTTDSAAGANAHVGVYVRPAAANSAAVVKLNLS</sequence>
<dbReference type="Proteomes" id="UP001260872">
    <property type="component" value="Unassembled WGS sequence"/>
</dbReference>
<keyword evidence="2" id="KW-1185">Reference proteome</keyword>
<dbReference type="EMBL" id="JAVKGT010000008">
    <property type="protein sequence ID" value="MDR5711410.1"/>
    <property type="molecule type" value="Genomic_DNA"/>
</dbReference>
<dbReference type="RefSeq" id="WP_310536792.1">
    <property type="nucleotide sequence ID" value="NZ_BAAAOC010000022.1"/>
</dbReference>
<protein>
    <submittedName>
        <fullName evidence="1">DUF2190 family protein</fullName>
    </submittedName>
</protein>
<proteinExistence type="predicted"/>
<evidence type="ECO:0000313" key="1">
    <source>
        <dbReference type="EMBL" id="MDR5711410.1"/>
    </source>
</evidence>
<evidence type="ECO:0000313" key="2">
    <source>
        <dbReference type="Proteomes" id="UP001260872"/>
    </source>
</evidence>
<organism evidence="1 2">
    <name type="scientific">Nesterenkonia flava</name>
    <dbReference type="NCBI Taxonomy" id="469799"/>
    <lineage>
        <taxon>Bacteria</taxon>
        <taxon>Bacillati</taxon>
        <taxon>Actinomycetota</taxon>
        <taxon>Actinomycetes</taxon>
        <taxon>Micrococcales</taxon>
        <taxon>Micrococcaceae</taxon>
        <taxon>Nesterenkonia</taxon>
    </lineage>
</organism>